<accession>A0A397J1A8</accession>
<sequence length="99" mass="11248">MGNKKSKLDKKNTKNQKKPSSQKEKYQYISGRKYHNEEKNGCKVLDLGCGIGIWEPICPSEIKPVNAEFVKSNILKGLPFKDNEFDYVHTALISKMKSG</sequence>
<dbReference type="OrthoDB" id="2013972at2759"/>
<evidence type="ECO:0000256" key="1">
    <source>
        <dbReference type="SAM" id="MobiDB-lite"/>
    </source>
</evidence>
<reference evidence="2 3" key="1">
    <citation type="submission" date="2018-08" db="EMBL/GenBank/DDBJ databases">
        <title>Genome and evolution of the arbuscular mycorrhizal fungus Diversispora epigaea (formerly Glomus versiforme) and its bacterial endosymbionts.</title>
        <authorList>
            <person name="Sun X."/>
            <person name="Fei Z."/>
            <person name="Harrison M."/>
        </authorList>
    </citation>
    <scope>NUCLEOTIDE SEQUENCE [LARGE SCALE GENOMIC DNA]</scope>
    <source>
        <strain evidence="2 3">IT104</strain>
    </source>
</reference>
<evidence type="ECO:0000313" key="3">
    <source>
        <dbReference type="Proteomes" id="UP000266861"/>
    </source>
</evidence>
<dbReference type="InterPro" id="IPR029063">
    <property type="entry name" value="SAM-dependent_MTases_sf"/>
</dbReference>
<evidence type="ECO:0000313" key="2">
    <source>
        <dbReference type="EMBL" id="RHZ81971.1"/>
    </source>
</evidence>
<dbReference type="AlphaFoldDB" id="A0A397J1A8"/>
<dbReference type="EMBL" id="PQFF01000107">
    <property type="protein sequence ID" value="RHZ81971.1"/>
    <property type="molecule type" value="Genomic_DNA"/>
</dbReference>
<dbReference type="SUPFAM" id="SSF53335">
    <property type="entry name" value="S-adenosyl-L-methionine-dependent methyltransferases"/>
    <property type="match status" value="1"/>
</dbReference>
<dbReference type="STRING" id="1348612.A0A397J1A8"/>
<organism evidence="2 3">
    <name type="scientific">Diversispora epigaea</name>
    <dbReference type="NCBI Taxonomy" id="1348612"/>
    <lineage>
        <taxon>Eukaryota</taxon>
        <taxon>Fungi</taxon>
        <taxon>Fungi incertae sedis</taxon>
        <taxon>Mucoromycota</taxon>
        <taxon>Glomeromycotina</taxon>
        <taxon>Glomeromycetes</taxon>
        <taxon>Diversisporales</taxon>
        <taxon>Diversisporaceae</taxon>
        <taxon>Diversispora</taxon>
    </lineage>
</organism>
<protein>
    <recommendedName>
        <fullName evidence="4">Methyltransferase type 11 domain-containing protein</fullName>
    </recommendedName>
</protein>
<comment type="caution">
    <text evidence="2">The sequence shown here is derived from an EMBL/GenBank/DDBJ whole genome shotgun (WGS) entry which is preliminary data.</text>
</comment>
<dbReference type="Proteomes" id="UP000266861">
    <property type="component" value="Unassembled WGS sequence"/>
</dbReference>
<keyword evidence="3" id="KW-1185">Reference proteome</keyword>
<gene>
    <name evidence="2" type="ORF">Glove_115g24</name>
</gene>
<feature type="compositionally biased region" description="Basic residues" evidence="1">
    <location>
        <begin position="1"/>
        <end position="17"/>
    </location>
</feature>
<feature type="region of interest" description="Disordered" evidence="1">
    <location>
        <begin position="1"/>
        <end position="27"/>
    </location>
</feature>
<evidence type="ECO:0008006" key="4">
    <source>
        <dbReference type="Google" id="ProtNLM"/>
    </source>
</evidence>
<dbReference type="Gene3D" id="3.40.50.150">
    <property type="entry name" value="Vaccinia Virus protein VP39"/>
    <property type="match status" value="1"/>
</dbReference>
<name>A0A397J1A8_9GLOM</name>
<proteinExistence type="predicted"/>